<sequence>LYALSFDHIDVTNSAEFSKDTVKSSPKRSQRVSCSPHSRSRSRSRSSDSYHRHSRRRHSSPCSDSRSNSSRSSSRSYSRSGSRSRSRSLSCGNDGAFPEKDPRDRSMRHSWSNNVWLIGEKVKDLTFHICDICDKPIVIYGRLKPCNHVFCFSCALSLPGKCHW</sequence>
<evidence type="ECO:0000256" key="5">
    <source>
        <dbReference type="SAM" id="MobiDB-lite"/>
    </source>
</evidence>
<evidence type="ECO:0000256" key="1">
    <source>
        <dbReference type="ARBA" id="ARBA00022723"/>
    </source>
</evidence>
<proteinExistence type="inferred from homology"/>
<dbReference type="InterPro" id="IPR013083">
    <property type="entry name" value="Znf_RING/FYVE/PHD"/>
</dbReference>
<keyword evidence="3" id="KW-0862">Zinc</keyword>
<dbReference type="PANTHER" id="PTHR13480:SF0">
    <property type="entry name" value="E3 UBIQUITIN-PROTEIN LIGASE HAKAI"/>
    <property type="match status" value="1"/>
</dbReference>
<dbReference type="SUPFAM" id="SSF57850">
    <property type="entry name" value="RING/U-box"/>
    <property type="match status" value="1"/>
</dbReference>
<dbReference type="GO" id="GO:0008270">
    <property type="term" value="F:zinc ion binding"/>
    <property type="evidence" value="ECO:0007669"/>
    <property type="project" value="UniProtKB-KW"/>
</dbReference>
<evidence type="ECO:0000313" key="6">
    <source>
        <dbReference type="WBParaSite" id="HNAJ_0001374701-mRNA-1"/>
    </source>
</evidence>
<dbReference type="AlphaFoldDB" id="A0A0R3U0U8"/>
<keyword evidence="1" id="KW-0479">Metal-binding</keyword>
<evidence type="ECO:0000256" key="4">
    <source>
        <dbReference type="ARBA" id="ARBA00038499"/>
    </source>
</evidence>
<feature type="compositionally biased region" description="Low complexity" evidence="5">
    <location>
        <begin position="60"/>
        <end position="83"/>
    </location>
</feature>
<keyword evidence="2" id="KW-0863">Zinc-finger</keyword>
<evidence type="ECO:0000256" key="2">
    <source>
        <dbReference type="ARBA" id="ARBA00022771"/>
    </source>
</evidence>
<feature type="region of interest" description="Disordered" evidence="5">
    <location>
        <begin position="16"/>
        <end position="107"/>
    </location>
</feature>
<evidence type="ECO:0000256" key="3">
    <source>
        <dbReference type="ARBA" id="ARBA00022833"/>
    </source>
</evidence>
<dbReference type="InterPro" id="IPR017907">
    <property type="entry name" value="Znf_RING_CS"/>
</dbReference>
<dbReference type="PANTHER" id="PTHR13480">
    <property type="entry name" value="E3 UBIQUITIN-PROTEIN LIGASE HAKAI-RELATED"/>
    <property type="match status" value="1"/>
</dbReference>
<dbReference type="GO" id="GO:0030155">
    <property type="term" value="P:regulation of cell adhesion"/>
    <property type="evidence" value="ECO:0007669"/>
    <property type="project" value="TreeGrafter"/>
</dbReference>
<dbReference type="Gene3D" id="3.30.40.10">
    <property type="entry name" value="Zinc/RING finger domain, C3HC4 (zinc finger)"/>
    <property type="match status" value="1"/>
</dbReference>
<dbReference type="GO" id="GO:0061630">
    <property type="term" value="F:ubiquitin protein ligase activity"/>
    <property type="evidence" value="ECO:0007669"/>
    <property type="project" value="InterPro"/>
</dbReference>
<dbReference type="PROSITE" id="PS00518">
    <property type="entry name" value="ZF_RING_1"/>
    <property type="match status" value="1"/>
</dbReference>
<accession>A0A0R3U0U8</accession>
<comment type="similarity">
    <text evidence="4">Belongs to the Hakai family.</text>
</comment>
<dbReference type="InterPro" id="IPR040383">
    <property type="entry name" value="HAKAI/CBLL2"/>
</dbReference>
<dbReference type="GO" id="GO:0016567">
    <property type="term" value="P:protein ubiquitination"/>
    <property type="evidence" value="ECO:0007669"/>
    <property type="project" value="InterPro"/>
</dbReference>
<protein>
    <submittedName>
        <fullName evidence="6">RING-type domain-containing protein</fullName>
    </submittedName>
</protein>
<name>A0A0R3U0U8_RODNA</name>
<dbReference type="STRING" id="102285.A0A0R3U0U8"/>
<feature type="compositionally biased region" description="Basic and acidic residues" evidence="5">
    <location>
        <begin position="97"/>
        <end position="107"/>
    </location>
</feature>
<dbReference type="WBParaSite" id="HNAJ_0001374701-mRNA-1">
    <property type="protein sequence ID" value="HNAJ_0001374701-mRNA-1"/>
    <property type="gene ID" value="HNAJ_0001374701"/>
</dbReference>
<organism evidence="6">
    <name type="scientific">Rodentolepis nana</name>
    <name type="common">Dwarf tapeworm</name>
    <name type="synonym">Hymenolepis nana</name>
    <dbReference type="NCBI Taxonomy" id="102285"/>
    <lineage>
        <taxon>Eukaryota</taxon>
        <taxon>Metazoa</taxon>
        <taxon>Spiralia</taxon>
        <taxon>Lophotrochozoa</taxon>
        <taxon>Platyhelminthes</taxon>
        <taxon>Cestoda</taxon>
        <taxon>Eucestoda</taxon>
        <taxon>Cyclophyllidea</taxon>
        <taxon>Hymenolepididae</taxon>
        <taxon>Rodentolepis</taxon>
    </lineage>
</organism>
<reference evidence="6" key="1">
    <citation type="submission" date="2017-02" db="UniProtKB">
        <authorList>
            <consortium name="WormBaseParasite"/>
        </authorList>
    </citation>
    <scope>IDENTIFICATION</scope>
</reference>